<feature type="compositionally biased region" description="Basic and acidic residues" evidence="9">
    <location>
        <begin position="467"/>
        <end position="490"/>
    </location>
</feature>
<keyword evidence="10" id="KW-0472">Membrane</keyword>
<evidence type="ECO:0000313" key="13">
    <source>
        <dbReference type="EMBL" id="URE41550.1"/>
    </source>
</evidence>
<keyword evidence="3" id="KW-0747">Spliceosome</keyword>
<accession>A0A9E7HX21</accession>
<feature type="region of interest" description="Disordered" evidence="9">
    <location>
        <begin position="467"/>
        <end position="540"/>
    </location>
</feature>
<dbReference type="InterPro" id="IPR035979">
    <property type="entry name" value="RBD_domain_sf"/>
</dbReference>
<dbReference type="SUPFAM" id="SSF54928">
    <property type="entry name" value="RNA-binding domain, RBD"/>
    <property type="match status" value="1"/>
</dbReference>
<keyword evidence="14" id="KW-1185">Reference proteome</keyword>
<dbReference type="GO" id="GO:0005681">
    <property type="term" value="C:spliceosomal complex"/>
    <property type="evidence" value="ECO:0007669"/>
    <property type="project" value="UniProtKB-KW"/>
</dbReference>
<evidence type="ECO:0000256" key="8">
    <source>
        <dbReference type="PROSITE-ProRule" id="PRU00176"/>
    </source>
</evidence>
<dbReference type="InterPro" id="IPR012677">
    <property type="entry name" value="Nucleotide-bd_a/b_plait_sf"/>
</dbReference>
<evidence type="ECO:0000313" key="14">
    <source>
        <dbReference type="Proteomes" id="UP001055439"/>
    </source>
</evidence>
<feature type="transmembrane region" description="Helical" evidence="10">
    <location>
        <begin position="88"/>
        <end position="108"/>
    </location>
</feature>
<dbReference type="Proteomes" id="UP001055439">
    <property type="component" value="Chromosome 8"/>
</dbReference>
<reference evidence="13" key="1">
    <citation type="submission" date="2022-05" db="EMBL/GenBank/DDBJ databases">
        <title>The Musa troglodytarum L. genome provides insights into the mechanism of non-climacteric behaviour and enrichment of carotenoids.</title>
        <authorList>
            <person name="Wang J."/>
        </authorList>
    </citation>
    <scope>NUCLEOTIDE SEQUENCE</scope>
    <source>
        <tissue evidence="13">Leaf</tissue>
    </source>
</reference>
<dbReference type="OrthoDB" id="5970at2759"/>
<dbReference type="SMART" id="SM00360">
    <property type="entry name" value="RRM"/>
    <property type="match status" value="2"/>
</dbReference>
<keyword evidence="4" id="KW-0677">Repeat</keyword>
<dbReference type="InterPro" id="IPR000504">
    <property type="entry name" value="RRM_dom"/>
</dbReference>
<evidence type="ECO:0000256" key="6">
    <source>
        <dbReference type="ARBA" id="ARBA00023242"/>
    </source>
</evidence>
<comment type="subcellular location">
    <subcellularLocation>
        <location evidence="1">Nucleus speckle</location>
    </subcellularLocation>
</comment>
<protein>
    <submittedName>
        <fullName evidence="13">F-box protein</fullName>
    </submittedName>
</protein>
<keyword evidence="2" id="KW-0597">Phosphoprotein</keyword>
<dbReference type="InterPro" id="IPR025886">
    <property type="entry name" value="PP2-like"/>
</dbReference>
<keyword evidence="5 8" id="KW-0694">RNA-binding</keyword>
<dbReference type="InterPro" id="IPR001810">
    <property type="entry name" value="F-box_dom"/>
</dbReference>
<dbReference type="Pfam" id="PF14299">
    <property type="entry name" value="PP2"/>
    <property type="match status" value="1"/>
</dbReference>
<dbReference type="Pfam" id="PF12937">
    <property type="entry name" value="F-box-like"/>
    <property type="match status" value="1"/>
</dbReference>
<dbReference type="PROSITE" id="PS50102">
    <property type="entry name" value="RRM"/>
    <property type="match status" value="1"/>
</dbReference>
<keyword evidence="10" id="KW-0812">Transmembrane</keyword>
<evidence type="ECO:0000256" key="5">
    <source>
        <dbReference type="ARBA" id="ARBA00022884"/>
    </source>
</evidence>
<evidence type="ECO:0000256" key="10">
    <source>
        <dbReference type="SAM" id="Phobius"/>
    </source>
</evidence>
<sequence length="540" mass="60871">MGVAADAIQPVMVGKHRDKLTGRRSTEHGRGMCVISPVPVIAPLYLASASHSVRLSSLAARSSFPRYPPPPTFAVLIDPESAPDASSLFIVSGALIFFFLLAADWIVFCELGLGGLVLSMGAGASSITGPDGETGGHETGLGDLPESCVAAVLLHLDPPEICRAARLSRTFRGAASADFVWDAKLPENYVHLMELACGGKSPSNRKRRLCLKEIYARLCRPNPLDGGSKEFWLEKNRGGVCMSISSKALLITGIDDRRYWNYILTDESRFHTIAYLQQTWWFEVDGEIDFCFPAGAYSLFFRLHLGRISKRLGRRICSFEHVHGWDIKPVQFQLSTSDGFAFIYMDDERDAEDAIRGLDRLEFGRHGRRLRQERNSRRSGGSRRPSANTRPSKTLFVINFDPIDTRTRDLERHFEPYGKILNVRIRRNFGFVQFDLQEDATKALEATHMSKLMDRVISVEYAVRDDDERRNGYSPDRRGRERSRSRDRGRSLSPYGRRVERASPDYGRGPSPYTKADERVSPNYERARSPAHDRDYSRSP</sequence>
<evidence type="ECO:0000256" key="3">
    <source>
        <dbReference type="ARBA" id="ARBA00022728"/>
    </source>
</evidence>
<dbReference type="FunFam" id="3.30.70.330:FF:000299">
    <property type="entry name" value="Serine/arginine-rich splicing factor RS31"/>
    <property type="match status" value="1"/>
</dbReference>
<comment type="similarity">
    <text evidence="7">Belongs to the splicing factor SR family. RS subfamily.</text>
</comment>
<dbReference type="PANTHER" id="PTHR31960">
    <property type="entry name" value="F-BOX PROTEIN PP2-A15"/>
    <property type="match status" value="1"/>
</dbReference>
<dbReference type="SUPFAM" id="SSF81383">
    <property type="entry name" value="F-box domain"/>
    <property type="match status" value="1"/>
</dbReference>
<gene>
    <name evidence="13" type="ORF">MUK42_30102</name>
</gene>
<proteinExistence type="inferred from homology"/>
<keyword evidence="10" id="KW-1133">Transmembrane helix</keyword>
<dbReference type="GO" id="GO:0003723">
    <property type="term" value="F:RNA binding"/>
    <property type="evidence" value="ECO:0007669"/>
    <property type="project" value="UniProtKB-UniRule"/>
</dbReference>
<feature type="domain" description="RRM" evidence="11">
    <location>
        <begin position="393"/>
        <end position="464"/>
    </location>
</feature>
<keyword evidence="3" id="KW-0507">mRNA processing</keyword>
<evidence type="ECO:0000259" key="11">
    <source>
        <dbReference type="PROSITE" id="PS50102"/>
    </source>
</evidence>
<feature type="region of interest" description="Disordered" evidence="9">
    <location>
        <begin position="371"/>
        <end position="391"/>
    </location>
</feature>
<evidence type="ECO:0000256" key="2">
    <source>
        <dbReference type="ARBA" id="ARBA00022553"/>
    </source>
</evidence>
<evidence type="ECO:0000256" key="9">
    <source>
        <dbReference type="SAM" id="MobiDB-lite"/>
    </source>
</evidence>
<dbReference type="GO" id="GO:0016607">
    <property type="term" value="C:nuclear speck"/>
    <property type="evidence" value="ECO:0007669"/>
    <property type="project" value="UniProtKB-SubCell"/>
</dbReference>
<dbReference type="Gene3D" id="1.20.1280.50">
    <property type="match status" value="1"/>
</dbReference>
<dbReference type="AlphaFoldDB" id="A0A9E7HX21"/>
<dbReference type="CDD" id="cd22162">
    <property type="entry name" value="F-box_AtSKIP3-like"/>
    <property type="match status" value="1"/>
</dbReference>
<evidence type="ECO:0000256" key="1">
    <source>
        <dbReference type="ARBA" id="ARBA00004324"/>
    </source>
</evidence>
<dbReference type="EMBL" id="CP097510">
    <property type="protein sequence ID" value="URE41550.1"/>
    <property type="molecule type" value="Genomic_DNA"/>
</dbReference>
<dbReference type="Pfam" id="PF00076">
    <property type="entry name" value="RRM_1"/>
    <property type="match status" value="1"/>
</dbReference>
<evidence type="ECO:0000259" key="12">
    <source>
        <dbReference type="PROSITE" id="PS50181"/>
    </source>
</evidence>
<dbReference type="PROSITE" id="PS50181">
    <property type="entry name" value="FBOX"/>
    <property type="match status" value="1"/>
</dbReference>
<dbReference type="CDD" id="cd12466">
    <property type="entry name" value="RRM2_AtRSp31_like"/>
    <property type="match status" value="1"/>
</dbReference>
<organism evidence="13 14">
    <name type="scientific">Musa troglodytarum</name>
    <name type="common">fe'i banana</name>
    <dbReference type="NCBI Taxonomy" id="320322"/>
    <lineage>
        <taxon>Eukaryota</taxon>
        <taxon>Viridiplantae</taxon>
        <taxon>Streptophyta</taxon>
        <taxon>Embryophyta</taxon>
        <taxon>Tracheophyta</taxon>
        <taxon>Spermatophyta</taxon>
        <taxon>Magnoliopsida</taxon>
        <taxon>Liliopsida</taxon>
        <taxon>Zingiberales</taxon>
        <taxon>Musaceae</taxon>
        <taxon>Musa</taxon>
    </lineage>
</organism>
<evidence type="ECO:0000256" key="4">
    <source>
        <dbReference type="ARBA" id="ARBA00022737"/>
    </source>
</evidence>
<evidence type="ECO:0000256" key="7">
    <source>
        <dbReference type="ARBA" id="ARBA00061587"/>
    </source>
</evidence>
<dbReference type="Gene3D" id="3.30.70.330">
    <property type="match status" value="2"/>
</dbReference>
<name>A0A9E7HX21_9LILI</name>
<dbReference type="PANTHER" id="PTHR31960:SF30">
    <property type="entry name" value="OS04G0571300 PROTEIN"/>
    <property type="match status" value="1"/>
</dbReference>
<keyword evidence="3" id="KW-0508">mRNA splicing</keyword>
<keyword evidence="6" id="KW-0539">Nucleus</keyword>
<feature type="domain" description="F-box" evidence="12">
    <location>
        <begin position="138"/>
        <end position="184"/>
    </location>
</feature>
<feature type="compositionally biased region" description="Basic and acidic residues" evidence="9">
    <location>
        <begin position="515"/>
        <end position="540"/>
    </location>
</feature>
<dbReference type="InterPro" id="IPR036047">
    <property type="entry name" value="F-box-like_dom_sf"/>
</dbReference>